<organism evidence="1 2">
    <name type="scientific">Candidatus Polarisedimenticola svalbardensis</name>
    <dbReference type="NCBI Taxonomy" id="2886004"/>
    <lineage>
        <taxon>Bacteria</taxon>
        <taxon>Pseudomonadati</taxon>
        <taxon>Acidobacteriota</taxon>
        <taxon>Candidatus Polarisedimenticolia</taxon>
        <taxon>Candidatus Polarisedimenticolales</taxon>
        <taxon>Candidatus Polarisedimenticolaceae</taxon>
        <taxon>Candidatus Polarisedimenticola</taxon>
    </lineage>
</organism>
<evidence type="ECO:0000313" key="1">
    <source>
        <dbReference type="EMBL" id="MBD3869645.1"/>
    </source>
</evidence>
<comment type="caution">
    <text evidence="1">The sequence shown here is derived from an EMBL/GenBank/DDBJ whole genome shotgun (WGS) entry which is preliminary data.</text>
</comment>
<reference evidence="1 2" key="1">
    <citation type="submission" date="2020-08" db="EMBL/GenBank/DDBJ databases">
        <title>Acidobacteriota in marine sediments use diverse sulfur dissimilation pathways.</title>
        <authorList>
            <person name="Wasmund K."/>
        </authorList>
    </citation>
    <scope>NUCLEOTIDE SEQUENCE [LARGE SCALE GENOMIC DNA]</scope>
    <source>
        <strain evidence="1">MAG AM4</strain>
    </source>
</reference>
<gene>
    <name evidence="1" type="ORF">IFK94_16105</name>
</gene>
<evidence type="ECO:0000313" key="2">
    <source>
        <dbReference type="Proteomes" id="UP000648239"/>
    </source>
</evidence>
<dbReference type="AlphaFoldDB" id="A0A8J7C2W6"/>
<sequence length="112" mass="12329">LDAIGGAVGRPGNDEVLISYRTDLLEAADETGWSRTGWILDSWEQTSSKQSAGYEYLFCNNSRMPCDGSLSLDGPKLGVYDIVDRRLGARLLERGVDLVETFDLPGMLDRIS</sequence>
<accession>A0A8J7C2W6</accession>
<proteinExistence type="predicted"/>
<name>A0A8J7C2W6_9BACT</name>
<dbReference type="EMBL" id="JACXWD010000143">
    <property type="protein sequence ID" value="MBD3869645.1"/>
    <property type="molecule type" value="Genomic_DNA"/>
</dbReference>
<protein>
    <submittedName>
        <fullName evidence="1">Uncharacterized protein</fullName>
    </submittedName>
</protein>
<feature type="non-terminal residue" evidence="1">
    <location>
        <position position="1"/>
    </location>
</feature>
<dbReference type="Proteomes" id="UP000648239">
    <property type="component" value="Unassembled WGS sequence"/>
</dbReference>